<dbReference type="Gene3D" id="3.40.980.10">
    <property type="entry name" value="MoaB/Mog-like domain"/>
    <property type="match status" value="1"/>
</dbReference>
<organism evidence="3 4">
    <name type="scientific">Photobacterium frigidiphilum</name>
    <dbReference type="NCBI Taxonomy" id="264736"/>
    <lineage>
        <taxon>Bacteria</taxon>
        <taxon>Pseudomonadati</taxon>
        <taxon>Pseudomonadota</taxon>
        <taxon>Gammaproteobacteria</taxon>
        <taxon>Vibrionales</taxon>
        <taxon>Vibrionaceae</taxon>
        <taxon>Photobacterium</taxon>
    </lineage>
</organism>
<dbReference type="Gene3D" id="3.90.950.20">
    <property type="entry name" value="CinA-like"/>
    <property type="match status" value="1"/>
</dbReference>
<dbReference type="InterPro" id="IPR001453">
    <property type="entry name" value="MoaB/Mog_dom"/>
</dbReference>
<dbReference type="Pfam" id="PF02464">
    <property type="entry name" value="CinA"/>
    <property type="match status" value="1"/>
</dbReference>
<dbReference type="OrthoDB" id="9801454at2"/>
<dbReference type="NCBIfam" id="TIGR00200">
    <property type="entry name" value="cinA_nterm"/>
    <property type="match status" value="1"/>
</dbReference>
<comment type="similarity">
    <text evidence="1">Belongs to the CinA family.</text>
</comment>
<accession>A0A2T3JIF8</accession>
<name>A0A2T3JIF8_9GAMM</name>
<dbReference type="SUPFAM" id="SSF53218">
    <property type="entry name" value="Molybdenum cofactor biosynthesis proteins"/>
    <property type="match status" value="1"/>
</dbReference>
<dbReference type="NCBIfam" id="TIGR00177">
    <property type="entry name" value="molyb_syn"/>
    <property type="match status" value="1"/>
</dbReference>
<evidence type="ECO:0000313" key="3">
    <source>
        <dbReference type="EMBL" id="PSU48644.1"/>
    </source>
</evidence>
<dbReference type="Pfam" id="PF00994">
    <property type="entry name" value="MoCF_biosynth"/>
    <property type="match status" value="1"/>
</dbReference>
<dbReference type="PANTHER" id="PTHR13939">
    <property type="entry name" value="NICOTINAMIDE-NUCLEOTIDE AMIDOHYDROLASE PNCC"/>
    <property type="match status" value="1"/>
</dbReference>
<protein>
    <recommendedName>
        <fullName evidence="1">CinA-like protein</fullName>
    </recommendedName>
</protein>
<dbReference type="InterPro" id="IPR050101">
    <property type="entry name" value="CinA"/>
</dbReference>
<dbReference type="SUPFAM" id="SSF142433">
    <property type="entry name" value="CinA-like"/>
    <property type="match status" value="1"/>
</dbReference>
<dbReference type="PIRSF" id="PIRSF006728">
    <property type="entry name" value="CinA"/>
    <property type="match status" value="1"/>
</dbReference>
<feature type="domain" description="MoaB/Mog" evidence="2">
    <location>
        <begin position="5"/>
        <end position="172"/>
    </location>
</feature>
<gene>
    <name evidence="3" type="ORF">C9J12_11370</name>
</gene>
<evidence type="ECO:0000313" key="4">
    <source>
        <dbReference type="Proteomes" id="UP000240987"/>
    </source>
</evidence>
<sequence>MLHVAMISTGEEVLHGDIVDTNAAWLSRLFFERGFALSRRTTVGDQLEGLAAEIEHCSLTSDVVIVNGGLGPTSDDLTAQAAAIAADVGLEQSDYWVEQMREKYQKLNLVMPQSNLKQAMLPEGSELLENPIGTACGFAMKLNRAWIFFTPGVPSEFKKMAQEQILTRLKATYTETEKLDCHRFYTFGLSESGIGDTLASVSLPKGYELGYRSSLPFIEVKLFAPAADTNALAFQQQMIDLLGENVVSIGQTLPEHVGAQLVAKQLTLALAEQCSGGWLTNWLQDYPDAKAQLRQGWMLGAVETAELAASDQLASALAMAAASREKMTSDIALVSGPLYDGKVAVAMATPDGDWAQVISTKRQYGSRDMRSLIATVMLDMLRRWLDGQPVMGQFSSLNRESEIFLTS</sequence>
<dbReference type="InterPro" id="IPR036653">
    <property type="entry name" value="CinA-like_C"/>
</dbReference>
<dbReference type="InterPro" id="IPR036425">
    <property type="entry name" value="MoaB/Mog-like_dom_sf"/>
</dbReference>
<dbReference type="SMART" id="SM00852">
    <property type="entry name" value="MoCF_biosynth"/>
    <property type="match status" value="1"/>
</dbReference>
<dbReference type="RefSeq" id="WP_107242823.1">
    <property type="nucleotide sequence ID" value="NZ_PYMJ01000009.1"/>
</dbReference>
<dbReference type="CDD" id="cd00885">
    <property type="entry name" value="cinA"/>
    <property type="match status" value="1"/>
</dbReference>
<dbReference type="PANTHER" id="PTHR13939:SF0">
    <property type="entry name" value="NMN AMIDOHYDROLASE-LIKE PROTEIN YFAY"/>
    <property type="match status" value="1"/>
</dbReference>
<evidence type="ECO:0000256" key="1">
    <source>
        <dbReference type="HAMAP-Rule" id="MF_00226"/>
    </source>
</evidence>
<keyword evidence="4" id="KW-1185">Reference proteome</keyword>
<dbReference type="AlphaFoldDB" id="A0A2T3JIF8"/>
<dbReference type="InterPro" id="IPR008135">
    <property type="entry name" value="Competence-induced_CinA"/>
</dbReference>
<dbReference type="HAMAP" id="MF_00226_B">
    <property type="entry name" value="CinA_B"/>
    <property type="match status" value="1"/>
</dbReference>
<comment type="caution">
    <text evidence="3">The sequence shown here is derived from an EMBL/GenBank/DDBJ whole genome shotgun (WGS) entry which is preliminary data.</text>
</comment>
<dbReference type="Proteomes" id="UP000240987">
    <property type="component" value="Unassembled WGS sequence"/>
</dbReference>
<dbReference type="InterPro" id="IPR008136">
    <property type="entry name" value="CinA_C"/>
</dbReference>
<dbReference type="EMBL" id="PYMJ01000009">
    <property type="protein sequence ID" value="PSU48644.1"/>
    <property type="molecule type" value="Genomic_DNA"/>
</dbReference>
<reference evidence="3 4" key="1">
    <citation type="submission" date="2018-01" db="EMBL/GenBank/DDBJ databases">
        <title>Whole genome sequencing of Histamine producing bacteria.</title>
        <authorList>
            <person name="Butler K."/>
        </authorList>
    </citation>
    <scope>NUCLEOTIDE SEQUENCE [LARGE SCALE GENOMIC DNA]</scope>
    <source>
        <strain evidence="3 4">JCM 12947</strain>
    </source>
</reference>
<evidence type="ECO:0000259" key="2">
    <source>
        <dbReference type="SMART" id="SM00852"/>
    </source>
</evidence>
<proteinExistence type="inferred from homology"/>